<accession>A0ACD3B351</accession>
<keyword evidence="2" id="KW-1185">Reference proteome</keyword>
<reference evidence="1 2" key="1">
    <citation type="journal article" date="2019" name="Nat. Ecol. Evol.">
        <title>Megaphylogeny resolves global patterns of mushroom evolution.</title>
        <authorList>
            <person name="Varga T."/>
            <person name="Krizsan K."/>
            <person name="Foldi C."/>
            <person name="Dima B."/>
            <person name="Sanchez-Garcia M."/>
            <person name="Sanchez-Ramirez S."/>
            <person name="Szollosi G.J."/>
            <person name="Szarkandi J.G."/>
            <person name="Papp V."/>
            <person name="Albert L."/>
            <person name="Andreopoulos W."/>
            <person name="Angelini C."/>
            <person name="Antonin V."/>
            <person name="Barry K.W."/>
            <person name="Bougher N.L."/>
            <person name="Buchanan P."/>
            <person name="Buyck B."/>
            <person name="Bense V."/>
            <person name="Catcheside P."/>
            <person name="Chovatia M."/>
            <person name="Cooper J."/>
            <person name="Damon W."/>
            <person name="Desjardin D."/>
            <person name="Finy P."/>
            <person name="Geml J."/>
            <person name="Haridas S."/>
            <person name="Hughes K."/>
            <person name="Justo A."/>
            <person name="Karasinski D."/>
            <person name="Kautmanova I."/>
            <person name="Kiss B."/>
            <person name="Kocsube S."/>
            <person name="Kotiranta H."/>
            <person name="LaButti K.M."/>
            <person name="Lechner B.E."/>
            <person name="Liimatainen K."/>
            <person name="Lipzen A."/>
            <person name="Lukacs Z."/>
            <person name="Mihaltcheva S."/>
            <person name="Morgado L.N."/>
            <person name="Niskanen T."/>
            <person name="Noordeloos M.E."/>
            <person name="Ohm R.A."/>
            <person name="Ortiz-Santana B."/>
            <person name="Ovrebo C."/>
            <person name="Racz N."/>
            <person name="Riley R."/>
            <person name="Savchenko A."/>
            <person name="Shiryaev A."/>
            <person name="Soop K."/>
            <person name="Spirin V."/>
            <person name="Szebenyi C."/>
            <person name="Tomsovsky M."/>
            <person name="Tulloss R.E."/>
            <person name="Uehling J."/>
            <person name="Grigoriev I.V."/>
            <person name="Vagvolgyi C."/>
            <person name="Papp T."/>
            <person name="Martin F.M."/>
            <person name="Miettinen O."/>
            <person name="Hibbett D.S."/>
            <person name="Nagy L.G."/>
        </authorList>
    </citation>
    <scope>NUCLEOTIDE SEQUENCE [LARGE SCALE GENOMIC DNA]</scope>
    <source>
        <strain evidence="1 2">NL-1719</strain>
    </source>
</reference>
<organism evidence="1 2">
    <name type="scientific">Pluteus cervinus</name>
    <dbReference type="NCBI Taxonomy" id="181527"/>
    <lineage>
        <taxon>Eukaryota</taxon>
        <taxon>Fungi</taxon>
        <taxon>Dikarya</taxon>
        <taxon>Basidiomycota</taxon>
        <taxon>Agaricomycotina</taxon>
        <taxon>Agaricomycetes</taxon>
        <taxon>Agaricomycetidae</taxon>
        <taxon>Agaricales</taxon>
        <taxon>Pluteineae</taxon>
        <taxon>Pluteaceae</taxon>
        <taxon>Pluteus</taxon>
    </lineage>
</organism>
<gene>
    <name evidence="1" type="ORF">BDN72DRAFT_855703</name>
</gene>
<protein>
    <submittedName>
        <fullName evidence="1">Uncharacterized protein</fullName>
    </submittedName>
</protein>
<dbReference type="EMBL" id="ML208288">
    <property type="protein sequence ID" value="TFK72230.1"/>
    <property type="molecule type" value="Genomic_DNA"/>
</dbReference>
<proteinExistence type="predicted"/>
<name>A0ACD3B351_9AGAR</name>
<dbReference type="Proteomes" id="UP000308600">
    <property type="component" value="Unassembled WGS sequence"/>
</dbReference>
<sequence>MAKHMAQNPSAFRLERESTTPTGKHGTFYRDILAFIVVLIQRSSFWKTTVRHKRWSNCWNTGRSSLESGTVPVDELGDAHWAYCIQFELCSRWLNLNNSAVSETPGWHGVGGSKIMDSSATITPLGVLDYGVEWKKRIDRPSRREANPEGRDRQEPVVPEGLISSSLGFRPSIVRYPKKRTDELVQLSHSRKDCMNAKHSLESSHLLFPFLGPITPSSKPFSFPPTFNILNRQIRLELLVNRLHLLRHQLGGNCEVVAFEVVWIGASNHRNLQVINPEGGILLFLSLGLSLSPGIRRGAIVQLIRMIIPWATLSAQQQPWAAIRTGVSLAEKSSDQGNTLLYAIFAVDLSSRQVLAPIRSHVVSSNAVRSKYEFIHQPPRLNVESKTRSFLLQPEAKPFPFKLYEGDKSEMDDRKTVKTDRKGRFGTPELDSLAVTLAQSRRAEIYGHSTLPSLIASKRWTPEVSLGYLSAGSMVEVH</sequence>
<evidence type="ECO:0000313" key="2">
    <source>
        <dbReference type="Proteomes" id="UP000308600"/>
    </source>
</evidence>
<evidence type="ECO:0000313" key="1">
    <source>
        <dbReference type="EMBL" id="TFK72230.1"/>
    </source>
</evidence>